<dbReference type="EMBL" id="MLFT02000037">
    <property type="protein sequence ID" value="PHT30373.1"/>
    <property type="molecule type" value="Genomic_DNA"/>
</dbReference>
<evidence type="ECO:0000313" key="2">
    <source>
        <dbReference type="Proteomes" id="UP000224567"/>
    </source>
</evidence>
<dbReference type="Proteomes" id="UP000224567">
    <property type="component" value="Unassembled WGS sequence"/>
</dbReference>
<sequence length="128" mass="14410">MGIVLQRGNVNQVLARIRGERWASIQKEVVAAIWSALVYHTWRARNWKIVRRQIIRGEATNAEWRSLVCHSGLCLMAKSSRRTKSGCTKLVAMVQNHLNMGSGVELDQALQMLCMESGGKKILDFSAE</sequence>
<organism evidence="1 2">
    <name type="scientific">Capsicum baccatum</name>
    <name type="common">Peruvian pepper</name>
    <dbReference type="NCBI Taxonomy" id="33114"/>
    <lineage>
        <taxon>Eukaryota</taxon>
        <taxon>Viridiplantae</taxon>
        <taxon>Streptophyta</taxon>
        <taxon>Embryophyta</taxon>
        <taxon>Tracheophyta</taxon>
        <taxon>Spermatophyta</taxon>
        <taxon>Magnoliopsida</taxon>
        <taxon>eudicotyledons</taxon>
        <taxon>Gunneridae</taxon>
        <taxon>Pentapetalae</taxon>
        <taxon>asterids</taxon>
        <taxon>lamiids</taxon>
        <taxon>Solanales</taxon>
        <taxon>Solanaceae</taxon>
        <taxon>Solanoideae</taxon>
        <taxon>Capsiceae</taxon>
        <taxon>Capsicum</taxon>
    </lineage>
</organism>
<name>A0A2G2VBK5_CAPBA</name>
<comment type="caution">
    <text evidence="1">The sequence shown here is derived from an EMBL/GenBank/DDBJ whole genome shotgun (WGS) entry which is preliminary data.</text>
</comment>
<protein>
    <submittedName>
        <fullName evidence="1">Uncharacterized protein</fullName>
    </submittedName>
</protein>
<proteinExistence type="predicted"/>
<dbReference type="AlphaFoldDB" id="A0A2G2VBK5"/>
<accession>A0A2G2VBK5</accession>
<keyword evidence="2" id="KW-1185">Reference proteome</keyword>
<reference evidence="2" key="2">
    <citation type="journal article" date="2017" name="J. Anim. Genet.">
        <title>Multiple reference genome sequences of hot pepper reveal the massive evolution of plant disease resistance genes by retroduplication.</title>
        <authorList>
            <person name="Kim S."/>
            <person name="Park J."/>
            <person name="Yeom S.-I."/>
            <person name="Kim Y.-M."/>
            <person name="Seo E."/>
            <person name="Kim K.-T."/>
            <person name="Kim M.-S."/>
            <person name="Lee J.M."/>
            <person name="Cheong K."/>
            <person name="Shin H.-S."/>
            <person name="Kim S.-B."/>
            <person name="Han K."/>
            <person name="Lee J."/>
            <person name="Park M."/>
            <person name="Lee H.-A."/>
            <person name="Lee H.-Y."/>
            <person name="Lee Y."/>
            <person name="Oh S."/>
            <person name="Lee J.H."/>
            <person name="Choi E."/>
            <person name="Choi E."/>
            <person name="Lee S.E."/>
            <person name="Jeon J."/>
            <person name="Kim H."/>
            <person name="Choi G."/>
            <person name="Song H."/>
            <person name="Lee J."/>
            <person name="Lee S.-C."/>
            <person name="Kwon J.-K."/>
            <person name="Lee H.-Y."/>
            <person name="Koo N."/>
            <person name="Hong Y."/>
            <person name="Kim R.W."/>
            <person name="Kang W.-H."/>
            <person name="Huh J.H."/>
            <person name="Kang B.-C."/>
            <person name="Yang T.-J."/>
            <person name="Lee Y.-H."/>
            <person name="Bennetzen J.L."/>
            <person name="Choi D."/>
        </authorList>
    </citation>
    <scope>NUCLEOTIDE SEQUENCE [LARGE SCALE GENOMIC DNA]</scope>
    <source>
        <strain evidence="2">cv. PBC81</strain>
    </source>
</reference>
<evidence type="ECO:0000313" key="1">
    <source>
        <dbReference type="EMBL" id="PHT30373.1"/>
    </source>
</evidence>
<dbReference type="OrthoDB" id="1306228at2759"/>
<reference evidence="1 2" key="1">
    <citation type="journal article" date="2017" name="Genome Biol.">
        <title>New reference genome sequences of hot pepper reveal the massive evolution of plant disease-resistance genes by retroduplication.</title>
        <authorList>
            <person name="Kim S."/>
            <person name="Park J."/>
            <person name="Yeom S.I."/>
            <person name="Kim Y.M."/>
            <person name="Seo E."/>
            <person name="Kim K.T."/>
            <person name="Kim M.S."/>
            <person name="Lee J.M."/>
            <person name="Cheong K."/>
            <person name="Shin H.S."/>
            <person name="Kim S.B."/>
            <person name="Han K."/>
            <person name="Lee J."/>
            <person name="Park M."/>
            <person name="Lee H.A."/>
            <person name="Lee H.Y."/>
            <person name="Lee Y."/>
            <person name="Oh S."/>
            <person name="Lee J.H."/>
            <person name="Choi E."/>
            <person name="Choi E."/>
            <person name="Lee S.E."/>
            <person name="Jeon J."/>
            <person name="Kim H."/>
            <person name="Choi G."/>
            <person name="Song H."/>
            <person name="Lee J."/>
            <person name="Lee S.C."/>
            <person name="Kwon J.K."/>
            <person name="Lee H.Y."/>
            <person name="Koo N."/>
            <person name="Hong Y."/>
            <person name="Kim R.W."/>
            <person name="Kang W.H."/>
            <person name="Huh J.H."/>
            <person name="Kang B.C."/>
            <person name="Yang T.J."/>
            <person name="Lee Y.H."/>
            <person name="Bennetzen J.L."/>
            <person name="Choi D."/>
        </authorList>
    </citation>
    <scope>NUCLEOTIDE SEQUENCE [LARGE SCALE GENOMIC DNA]</scope>
    <source>
        <strain evidence="2">cv. PBC81</strain>
    </source>
</reference>
<gene>
    <name evidence="1" type="ORF">CQW23_30037</name>
</gene>